<evidence type="ECO:0000256" key="2">
    <source>
        <dbReference type="SAM" id="MobiDB-lite"/>
    </source>
</evidence>
<comment type="caution">
    <text evidence="10">The sequence shown here is derived from an EMBL/GenBank/DDBJ whole genome shotgun (WGS) entry which is preliminary data.</text>
</comment>
<sequence>MNSEDESSGNDNQEIDDESITSEDDDNHQDESSMQMDESTNSHDSKIDIEKQKADALKKQIALWDSFLELRIKLQRATITCNCLPTSTISDDNELREVIDENAKLFRKTLALLLAIENRRSNKRVHEDDNDEEELNEKNNFTETTEIFKKISKRLKYDEQAIDEQLNKTYECFIPERDAVIQKWFERTRGFTKQNKTNLVEQSPLVQIKEIMSLPDRLIKRTQTSRIDYDLICPPSSPNHSETSNNLTTKLNSELFDDGDFYHQLLREYIERKTSSITDPEQISKHWAQLRKLRNKLKKNLDTKASKDRKIRYNVHKKLINYMAPIDRCSFTDEAKTDLFSSLFGTNKLTTVDIKQTSPVNDIRII</sequence>
<evidence type="ECO:0000313" key="7">
    <source>
        <dbReference type="EMBL" id="CAF0800111.1"/>
    </source>
</evidence>
<dbReference type="Proteomes" id="UP000663889">
    <property type="component" value="Unassembled WGS sequence"/>
</dbReference>
<feature type="compositionally biased region" description="Acidic residues" evidence="2">
    <location>
        <begin position="1"/>
        <end position="28"/>
    </location>
</feature>
<feature type="domain" description="Apoptosis-antagonizing transcription factor C-terminal" evidence="3">
    <location>
        <begin position="262"/>
        <end position="344"/>
    </location>
</feature>
<dbReference type="InterPro" id="IPR012617">
    <property type="entry name" value="AATF_C"/>
</dbReference>
<dbReference type="EMBL" id="CAJNOH010000051">
    <property type="protein sequence ID" value="CAF0813269.1"/>
    <property type="molecule type" value="Genomic_DNA"/>
</dbReference>
<evidence type="ECO:0000313" key="12">
    <source>
        <dbReference type="Proteomes" id="UP000663870"/>
    </source>
</evidence>
<evidence type="ECO:0000256" key="1">
    <source>
        <dbReference type="ARBA" id="ARBA00008966"/>
    </source>
</evidence>
<evidence type="ECO:0000259" key="4">
    <source>
        <dbReference type="Pfam" id="PF13339"/>
    </source>
</evidence>
<dbReference type="Proteomes" id="UP000663854">
    <property type="component" value="Unassembled WGS sequence"/>
</dbReference>
<dbReference type="PANTHER" id="PTHR15565">
    <property type="entry name" value="AATF PROTEIN APOPTOSIS ANTAGONIZING TRANSCRIPTION FACTOR"/>
    <property type="match status" value="1"/>
</dbReference>
<evidence type="ECO:0000313" key="6">
    <source>
        <dbReference type="EMBL" id="CAF0795292.1"/>
    </source>
</evidence>
<evidence type="ECO:0000313" key="9">
    <source>
        <dbReference type="EMBL" id="CAF0815914.1"/>
    </source>
</evidence>
<dbReference type="EMBL" id="CAJOBD010000525">
    <property type="protein sequence ID" value="CAF3682781.1"/>
    <property type="molecule type" value="Genomic_DNA"/>
</dbReference>
<dbReference type="EMBL" id="CAJNOO010000018">
    <property type="protein sequence ID" value="CAF0745328.1"/>
    <property type="molecule type" value="Genomic_DNA"/>
</dbReference>
<gene>
    <name evidence="11" type="ORF">JBS370_LOCUS8315</name>
    <name evidence="6" type="ORF">JXQ802_LOCUS3935</name>
    <name evidence="7" type="ORF">JXQ802_LOCUS4178</name>
    <name evidence="8" type="ORF">PYM288_LOCUS5201</name>
    <name evidence="5" type="ORF">RFH988_LOCUS975</name>
    <name evidence="9" type="ORF">SEV965_LOCUS1366</name>
    <name evidence="10" type="ORF">ZHD862_LOCUS5296</name>
</gene>
<dbReference type="AlphaFoldDB" id="A0A813X3L0"/>
<evidence type="ECO:0000259" key="3">
    <source>
        <dbReference type="Pfam" id="PF08164"/>
    </source>
</evidence>
<dbReference type="PANTHER" id="PTHR15565:SF0">
    <property type="entry name" value="PROTEIN AATF"/>
    <property type="match status" value="1"/>
</dbReference>
<evidence type="ECO:0008006" key="13">
    <source>
        <dbReference type="Google" id="ProtNLM"/>
    </source>
</evidence>
<accession>A0A813X3L0</accession>
<dbReference type="EMBL" id="CAJNOT010000139">
    <property type="protein sequence ID" value="CAF0859318.1"/>
    <property type="molecule type" value="Genomic_DNA"/>
</dbReference>
<dbReference type="Proteomes" id="UP000663864">
    <property type="component" value="Unassembled WGS sequence"/>
</dbReference>
<name>A0A813X3L0_9BILA</name>
<evidence type="ECO:0000313" key="11">
    <source>
        <dbReference type="EMBL" id="CAF3682781.1"/>
    </source>
</evidence>
<dbReference type="GO" id="GO:0006357">
    <property type="term" value="P:regulation of transcription by RNA polymerase II"/>
    <property type="evidence" value="ECO:0007669"/>
    <property type="project" value="TreeGrafter"/>
</dbReference>
<dbReference type="Pfam" id="PF08164">
    <property type="entry name" value="TRAUB"/>
    <property type="match status" value="1"/>
</dbReference>
<dbReference type="InterPro" id="IPR039223">
    <property type="entry name" value="AATF/Bfr2"/>
</dbReference>
<dbReference type="EMBL" id="CAJNOU010000026">
    <property type="protein sequence ID" value="CAF0815914.1"/>
    <property type="molecule type" value="Genomic_DNA"/>
</dbReference>
<dbReference type="InterPro" id="IPR025160">
    <property type="entry name" value="AATF"/>
</dbReference>
<comment type="similarity">
    <text evidence="1">Belongs to the AATF family.</text>
</comment>
<evidence type="ECO:0000313" key="8">
    <source>
        <dbReference type="EMBL" id="CAF0813269.1"/>
    </source>
</evidence>
<proteinExistence type="inferred from homology"/>
<dbReference type="Proteomes" id="UP000663870">
    <property type="component" value="Unassembled WGS sequence"/>
</dbReference>
<reference evidence="10" key="1">
    <citation type="submission" date="2021-02" db="EMBL/GenBank/DDBJ databases">
        <authorList>
            <person name="Nowell W R."/>
        </authorList>
    </citation>
    <scope>NUCLEOTIDE SEQUENCE</scope>
</reference>
<dbReference type="GO" id="GO:0005730">
    <property type="term" value="C:nucleolus"/>
    <property type="evidence" value="ECO:0007669"/>
    <property type="project" value="TreeGrafter"/>
</dbReference>
<evidence type="ECO:0000313" key="10">
    <source>
        <dbReference type="EMBL" id="CAF0859318.1"/>
    </source>
</evidence>
<organism evidence="10">
    <name type="scientific">Rotaria sordida</name>
    <dbReference type="NCBI Taxonomy" id="392033"/>
    <lineage>
        <taxon>Eukaryota</taxon>
        <taxon>Metazoa</taxon>
        <taxon>Spiralia</taxon>
        <taxon>Gnathifera</taxon>
        <taxon>Rotifera</taxon>
        <taxon>Eurotatoria</taxon>
        <taxon>Bdelloidea</taxon>
        <taxon>Philodinida</taxon>
        <taxon>Philodinidae</taxon>
        <taxon>Rotaria</taxon>
    </lineage>
</organism>
<dbReference type="EMBL" id="CAJNOL010000058">
    <property type="protein sequence ID" value="CAF0800111.1"/>
    <property type="molecule type" value="Genomic_DNA"/>
</dbReference>
<dbReference type="OrthoDB" id="5783963at2759"/>
<dbReference type="EMBL" id="CAJNOL010000054">
    <property type="protein sequence ID" value="CAF0795292.1"/>
    <property type="molecule type" value="Genomic_DNA"/>
</dbReference>
<keyword evidence="12" id="KW-1185">Reference proteome</keyword>
<feature type="region of interest" description="Disordered" evidence="2">
    <location>
        <begin position="1"/>
        <end position="45"/>
    </location>
</feature>
<protein>
    <recommendedName>
        <fullName evidence="13">Protein AATF</fullName>
    </recommendedName>
</protein>
<feature type="domain" description="AATF leucine zipper-containing" evidence="4">
    <location>
        <begin position="51"/>
        <end position="186"/>
    </location>
</feature>
<evidence type="ECO:0000313" key="5">
    <source>
        <dbReference type="EMBL" id="CAF0745328.1"/>
    </source>
</evidence>
<dbReference type="Pfam" id="PF13339">
    <property type="entry name" value="AATF-Che1"/>
    <property type="match status" value="1"/>
</dbReference>
<dbReference type="Proteomes" id="UP000663836">
    <property type="component" value="Unassembled WGS sequence"/>
</dbReference>
<dbReference type="Proteomes" id="UP000663882">
    <property type="component" value="Unassembled WGS sequence"/>
</dbReference>